<feature type="region of interest" description="Disordered" evidence="1">
    <location>
        <begin position="32"/>
        <end position="114"/>
    </location>
</feature>
<evidence type="ECO:0000256" key="1">
    <source>
        <dbReference type="SAM" id="MobiDB-lite"/>
    </source>
</evidence>
<dbReference type="Proteomes" id="UP000236724">
    <property type="component" value="Unassembled WGS sequence"/>
</dbReference>
<keyword evidence="3" id="KW-1185">Reference proteome</keyword>
<accession>A0A1H6F857</accession>
<dbReference type="EMBL" id="FMSV02000175">
    <property type="protein sequence ID" value="SEH05234.1"/>
    <property type="molecule type" value="Genomic_DNA"/>
</dbReference>
<protein>
    <submittedName>
        <fullName evidence="2">Uncharacterized protein</fullName>
    </submittedName>
</protein>
<feature type="compositionally biased region" description="Acidic residues" evidence="1">
    <location>
        <begin position="68"/>
        <end position="95"/>
    </location>
</feature>
<evidence type="ECO:0000313" key="2">
    <source>
        <dbReference type="EMBL" id="SEH05234.1"/>
    </source>
</evidence>
<name>A0A1H6F857_9GAMM</name>
<organism evidence="2 3">
    <name type="scientific">Candidatus Venteria ishoeyi</name>
    <dbReference type="NCBI Taxonomy" id="1899563"/>
    <lineage>
        <taxon>Bacteria</taxon>
        <taxon>Pseudomonadati</taxon>
        <taxon>Pseudomonadota</taxon>
        <taxon>Gammaproteobacteria</taxon>
        <taxon>Thiotrichales</taxon>
        <taxon>Thiotrichaceae</taxon>
        <taxon>Venteria</taxon>
    </lineage>
</organism>
<reference evidence="2 3" key="1">
    <citation type="submission" date="2016-10" db="EMBL/GenBank/DDBJ databases">
        <authorList>
            <person name="de Groot N.N."/>
        </authorList>
    </citation>
    <scope>NUCLEOTIDE SEQUENCE [LARGE SCALE GENOMIC DNA]</scope>
    <source>
        <strain evidence="2">MBHS1</strain>
    </source>
</reference>
<proteinExistence type="predicted"/>
<feature type="compositionally biased region" description="Polar residues" evidence="1">
    <location>
        <begin position="100"/>
        <end position="114"/>
    </location>
</feature>
<dbReference type="RefSeq" id="WP_103919192.1">
    <property type="nucleotide sequence ID" value="NZ_FMSV02000175.1"/>
</dbReference>
<gene>
    <name evidence="2" type="ORF">MBHS_01087</name>
</gene>
<evidence type="ECO:0000313" key="3">
    <source>
        <dbReference type="Proteomes" id="UP000236724"/>
    </source>
</evidence>
<sequence>MIKLLIVAFLSFIMGLFACYYDVATRLKVAPPVTQQSDAQHSEKNNAQETEEAPAEDAQHSEKNNAQETEEAPAEDEDEEADEESLDEDNEEDEVEIKTSIPSDTTAGTEANAD</sequence>
<dbReference type="AlphaFoldDB" id="A0A1H6F857"/>
<dbReference type="PROSITE" id="PS51257">
    <property type="entry name" value="PROKAR_LIPOPROTEIN"/>
    <property type="match status" value="1"/>
</dbReference>